<protein>
    <submittedName>
        <fullName evidence="2">Uncharacterized protein</fullName>
    </submittedName>
</protein>
<dbReference type="InterPro" id="IPR053296">
    <property type="entry name" value="TSET_member_tstB"/>
</dbReference>
<dbReference type="AlphaFoldDB" id="A0A9Q1QM70"/>
<name>A0A9Q1QM70_9CARY</name>
<comment type="caution">
    <text evidence="2">The sequence shown here is derived from an EMBL/GenBank/DDBJ whole genome shotgun (WGS) entry which is preliminary data.</text>
</comment>
<feature type="region of interest" description="Disordered" evidence="1">
    <location>
        <begin position="62"/>
        <end position="108"/>
    </location>
</feature>
<reference evidence="2" key="1">
    <citation type="submission" date="2022-04" db="EMBL/GenBank/DDBJ databases">
        <title>Carnegiea gigantea Genome sequencing and assembly v2.</title>
        <authorList>
            <person name="Copetti D."/>
            <person name="Sanderson M.J."/>
            <person name="Burquez A."/>
            <person name="Wojciechowski M.F."/>
        </authorList>
    </citation>
    <scope>NUCLEOTIDE SEQUENCE</scope>
    <source>
        <strain evidence="2">SGP5-SGP5p</strain>
        <tissue evidence="2">Aerial part</tissue>
    </source>
</reference>
<dbReference type="PANTHER" id="PTHR48151:SF3">
    <property type="entry name" value="SH3 DOMAIN-CONTAINING PROTEIN"/>
    <property type="match status" value="1"/>
</dbReference>
<feature type="compositionally biased region" description="Low complexity" evidence="1">
    <location>
        <begin position="62"/>
        <end position="93"/>
    </location>
</feature>
<dbReference type="OrthoDB" id="1677190at2759"/>
<dbReference type="PANTHER" id="PTHR48151">
    <property type="entry name" value="SH3 DOMAIN-CONTAINING PROTEIN"/>
    <property type="match status" value="1"/>
</dbReference>
<keyword evidence="3" id="KW-1185">Reference proteome</keyword>
<sequence>MQVNIYQFRSLRKKTINAHEESPCKVLQDLPTLTILDKDAIEIDKKIEDSSGTTLMDLITADPKAAPPASSSSSSSSASAPAPAPSMQTASSPTMPPPTALGKPVTDRKKRTTLMQIQNDTISAAKAVRANIMPQKQKKRPVSYAQLARSIHELAATSDQKNSQRQLVNHVFPKLAVYNSVDPSLAPSLLMLNQQCEDRSVLRYVYYYLARILSDTGSQGLSTGGGIPTPNWDALADIDAVGGVTRADVVPRIVQQLTTESLNEDVECESYFSIYFEISVFFKIYL</sequence>
<gene>
    <name evidence="2" type="ORF">Cgig2_024421</name>
</gene>
<evidence type="ECO:0000313" key="2">
    <source>
        <dbReference type="EMBL" id="KAJ8445215.1"/>
    </source>
</evidence>
<proteinExistence type="predicted"/>
<accession>A0A9Q1QM70</accession>
<dbReference type="Proteomes" id="UP001153076">
    <property type="component" value="Unassembled WGS sequence"/>
</dbReference>
<evidence type="ECO:0000256" key="1">
    <source>
        <dbReference type="SAM" id="MobiDB-lite"/>
    </source>
</evidence>
<organism evidence="2 3">
    <name type="scientific">Carnegiea gigantea</name>
    <dbReference type="NCBI Taxonomy" id="171969"/>
    <lineage>
        <taxon>Eukaryota</taxon>
        <taxon>Viridiplantae</taxon>
        <taxon>Streptophyta</taxon>
        <taxon>Embryophyta</taxon>
        <taxon>Tracheophyta</taxon>
        <taxon>Spermatophyta</taxon>
        <taxon>Magnoliopsida</taxon>
        <taxon>eudicotyledons</taxon>
        <taxon>Gunneridae</taxon>
        <taxon>Pentapetalae</taxon>
        <taxon>Caryophyllales</taxon>
        <taxon>Cactineae</taxon>
        <taxon>Cactaceae</taxon>
        <taxon>Cactoideae</taxon>
        <taxon>Echinocereeae</taxon>
        <taxon>Carnegiea</taxon>
    </lineage>
</organism>
<evidence type="ECO:0000313" key="3">
    <source>
        <dbReference type="Proteomes" id="UP001153076"/>
    </source>
</evidence>
<dbReference type="EMBL" id="JAKOGI010000079">
    <property type="protein sequence ID" value="KAJ8445215.1"/>
    <property type="molecule type" value="Genomic_DNA"/>
</dbReference>